<reference evidence="2 3" key="1">
    <citation type="submission" date="2021-02" db="EMBL/GenBank/DDBJ databases">
        <title>Characterization of Marinitoga sp. nov. str. BP5-C20A.</title>
        <authorList>
            <person name="Erauso G."/>
            <person name="Postec A."/>
        </authorList>
    </citation>
    <scope>NUCLEOTIDE SEQUENCE [LARGE SCALE GENOMIC DNA]</scope>
    <source>
        <strain evidence="2 3">BP5-C20A</strain>
    </source>
</reference>
<sequence length="174" mass="20972">MKHYRFDMKIKKEFLNSPTREVKVDIENIYKFNNSFGIERNWMILDKHNSIKKIKRLLLPDKMIMLTSFLTHDNSIIKDYLIYIDFGKYLTNGNIIEFEDLELDIIIKKDGSFEIDDIDELIDEYEKHHIKKNEFFTILKYETNLINKFEKFNPINTLIEETNDIALKWLINLG</sequence>
<name>A0ABY8PRN2_9BACT</name>
<evidence type="ECO:0000313" key="3">
    <source>
        <dbReference type="Proteomes" id="UP001232493"/>
    </source>
</evidence>
<evidence type="ECO:0000259" key="1">
    <source>
        <dbReference type="Pfam" id="PF04167"/>
    </source>
</evidence>
<proteinExistence type="predicted"/>
<dbReference type="Pfam" id="PF04167">
    <property type="entry name" value="DUF402"/>
    <property type="match status" value="1"/>
</dbReference>
<dbReference type="Proteomes" id="UP001232493">
    <property type="component" value="Chromosome"/>
</dbReference>
<dbReference type="InterPro" id="IPR007295">
    <property type="entry name" value="DUF402"/>
</dbReference>
<dbReference type="RefSeq" id="WP_280999676.1">
    <property type="nucleotide sequence ID" value="NZ_CP069362.1"/>
</dbReference>
<feature type="domain" description="DUF402" evidence="1">
    <location>
        <begin position="47"/>
        <end position="151"/>
    </location>
</feature>
<evidence type="ECO:0000313" key="2">
    <source>
        <dbReference type="EMBL" id="WGS65302.1"/>
    </source>
</evidence>
<dbReference type="Gene3D" id="2.40.380.10">
    <property type="entry name" value="FomD-like"/>
    <property type="match status" value="1"/>
</dbReference>
<gene>
    <name evidence="2" type="ORF">JRV97_01735</name>
</gene>
<organism evidence="2 3">
    <name type="scientific">Marinitoga aeolica</name>
    <dbReference type="NCBI Taxonomy" id="2809031"/>
    <lineage>
        <taxon>Bacteria</taxon>
        <taxon>Thermotogati</taxon>
        <taxon>Thermotogota</taxon>
        <taxon>Thermotogae</taxon>
        <taxon>Petrotogales</taxon>
        <taxon>Petrotogaceae</taxon>
        <taxon>Marinitoga</taxon>
    </lineage>
</organism>
<accession>A0ABY8PRN2</accession>
<dbReference type="SUPFAM" id="SSF159234">
    <property type="entry name" value="FomD-like"/>
    <property type="match status" value="1"/>
</dbReference>
<dbReference type="EMBL" id="CP069362">
    <property type="protein sequence ID" value="WGS65302.1"/>
    <property type="molecule type" value="Genomic_DNA"/>
</dbReference>
<keyword evidence="3" id="KW-1185">Reference proteome</keyword>
<protein>
    <submittedName>
        <fullName evidence="2">DUF402 domain-containing protein</fullName>
    </submittedName>
</protein>
<dbReference type="InterPro" id="IPR035930">
    <property type="entry name" value="FomD-like_sf"/>
</dbReference>